<evidence type="ECO:0000256" key="12">
    <source>
        <dbReference type="SAM" id="SignalP"/>
    </source>
</evidence>
<evidence type="ECO:0000256" key="4">
    <source>
        <dbReference type="ARBA" id="ARBA00022692"/>
    </source>
</evidence>
<dbReference type="GO" id="GO:0015344">
    <property type="term" value="F:siderophore uptake transmembrane transporter activity"/>
    <property type="evidence" value="ECO:0007669"/>
    <property type="project" value="TreeGrafter"/>
</dbReference>
<evidence type="ECO:0000313" key="15">
    <source>
        <dbReference type="EMBL" id="KAA3765536.1"/>
    </source>
</evidence>
<evidence type="ECO:0000313" key="16">
    <source>
        <dbReference type="Proteomes" id="UP000422221"/>
    </source>
</evidence>
<dbReference type="Pfam" id="PF00593">
    <property type="entry name" value="TonB_dep_Rec_b-barrel"/>
    <property type="match status" value="1"/>
</dbReference>
<comment type="similarity">
    <text evidence="10 11">Belongs to the TonB-dependent receptor family.</text>
</comment>
<dbReference type="InterPro" id="IPR010917">
    <property type="entry name" value="TonB_rcpt_CS"/>
</dbReference>
<feature type="signal peptide" evidence="12">
    <location>
        <begin position="1"/>
        <end position="24"/>
    </location>
</feature>
<dbReference type="InterPro" id="IPR039426">
    <property type="entry name" value="TonB-dep_rcpt-like"/>
</dbReference>
<dbReference type="PANTHER" id="PTHR30069">
    <property type="entry name" value="TONB-DEPENDENT OUTER MEMBRANE RECEPTOR"/>
    <property type="match status" value="1"/>
</dbReference>
<dbReference type="Pfam" id="PF07715">
    <property type="entry name" value="Plug"/>
    <property type="match status" value="1"/>
</dbReference>
<keyword evidence="6 11" id="KW-0798">TonB box</keyword>
<keyword evidence="3 10" id="KW-1134">Transmembrane beta strand</keyword>
<evidence type="ECO:0000256" key="9">
    <source>
        <dbReference type="ARBA" id="ARBA00023237"/>
    </source>
</evidence>
<feature type="chain" id="PRO_5029493924" evidence="12">
    <location>
        <begin position="25"/>
        <end position="893"/>
    </location>
</feature>
<dbReference type="Pfam" id="PF13715">
    <property type="entry name" value="CarbopepD_reg_2"/>
    <property type="match status" value="1"/>
</dbReference>
<keyword evidence="2 10" id="KW-0813">Transport</keyword>
<evidence type="ECO:0000256" key="10">
    <source>
        <dbReference type="PROSITE-ProRule" id="PRU01360"/>
    </source>
</evidence>
<dbReference type="Proteomes" id="UP000422221">
    <property type="component" value="Unassembled WGS sequence"/>
</dbReference>
<evidence type="ECO:0000256" key="1">
    <source>
        <dbReference type="ARBA" id="ARBA00004571"/>
    </source>
</evidence>
<evidence type="ECO:0000259" key="13">
    <source>
        <dbReference type="Pfam" id="PF00593"/>
    </source>
</evidence>
<dbReference type="PROSITE" id="PS52016">
    <property type="entry name" value="TONB_DEPENDENT_REC_3"/>
    <property type="match status" value="1"/>
</dbReference>
<dbReference type="Gene3D" id="2.40.170.20">
    <property type="entry name" value="TonB-dependent receptor, beta-barrel domain"/>
    <property type="match status" value="1"/>
</dbReference>
<keyword evidence="8 15" id="KW-0675">Receptor</keyword>
<dbReference type="InterPro" id="IPR037066">
    <property type="entry name" value="Plug_dom_sf"/>
</dbReference>
<accession>A0A7J4XJ78</accession>
<comment type="caution">
    <text evidence="15">The sequence shown here is derived from an EMBL/GenBank/DDBJ whole genome shotgun (WGS) entry which is preliminary data.</text>
</comment>
<dbReference type="InterPro" id="IPR008969">
    <property type="entry name" value="CarboxyPept-like_regulatory"/>
</dbReference>
<sequence length="893" mass="97552">MRRHLIHFLLVAILTVCSAATAFAQTTVKGQVVDAETGEPLVGAAIMVEGTSQGTVTDLDGHFVQSVAPNATLLFKYVGFKDLKKKVTQKGASVDLGIVKLEQDAVMLNDVTITSSIAISRKTPVAVSTVDPVFISEKLGTQEFPEILKSTPGVYASKDNGGFGESRVTVRGFGTSNVGVMINGVPMNDMEWGGIYWSNWAGLSDVTRSMQVQRGLGASKLSSPSVGGSINVITNSTDAQKGGTLSYGMGNDGYNKVLFSLSSGLTKDGWAFSVLGSKTWGDGYIQGCEFDAYSWFINISKRIGDSHSLSLTATGAPQTHNKRYDELTIEEWDKQKKVNQGLGYRYNAAYGYDINGKGMTGTSYNSYHKPQISLNHVWDIDRKSSLSSSVYMSIGDGFGYRGVGNTSSLYGATAGIPNTTYRRIDGTMNYAAIMEENAASDNGSKVALAKNMNTHLWYGLLSTYTNQVNDYLNLQGGIDLRYYNGGHKAEIVDLLGGDFIVDPDRKNVGYKKDDIAWQNERLGVGDVVYRNFDSYIAQYGAFGQAEYSQDKLSVIVSGNVNAASNWRKGYFYTDNEKSAKKTKVGYGVKGGVNYNIDSHHNVFANIGYYSRTPYFSGGIFLNSQTSNALNPNCKNEGVFSFELGYGFVSSIFSANLNLYRTTWDDRTIQKRLSVSQESSYVYLNGVGELHQGIELDFTLRPVRSLTINGMFSFGDWTMTKDNVLGYMYDGQGQAVDKSMKPVTPGSDEHARLLMNTKGVKIGNAAQTTASLDVNYEVLKGLRVFVGGLFNGRNYSEYDIAGLITTSTLNGDPVDVAQPWRIPSFFTFDAGISYKFNLGGIDATWTANCNNLLNEQYITDATDNGAKTGGHGWKDATVFYGFGRTWSMGMKIRF</sequence>
<keyword evidence="9 10" id="KW-0998">Cell outer membrane</keyword>
<keyword evidence="5 12" id="KW-0732">Signal</keyword>
<organism evidence="15 16">
    <name type="scientific">Bacteroides salyersiae</name>
    <dbReference type="NCBI Taxonomy" id="291644"/>
    <lineage>
        <taxon>Bacteria</taxon>
        <taxon>Pseudomonadati</taxon>
        <taxon>Bacteroidota</taxon>
        <taxon>Bacteroidia</taxon>
        <taxon>Bacteroidales</taxon>
        <taxon>Bacteroidaceae</taxon>
        <taxon>Bacteroides</taxon>
    </lineage>
</organism>
<dbReference type="InterPro" id="IPR036942">
    <property type="entry name" value="Beta-barrel_TonB_sf"/>
</dbReference>
<evidence type="ECO:0000259" key="14">
    <source>
        <dbReference type="Pfam" id="PF07715"/>
    </source>
</evidence>
<dbReference type="EMBL" id="VWMK01000009">
    <property type="protein sequence ID" value="KAA3765536.1"/>
    <property type="molecule type" value="Genomic_DNA"/>
</dbReference>
<feature type="domain" description="TonB-dependent receptor-like beta-barrel" evidence="13">
    <location>
        <begin position="339"/>
        <end position="851"/>
    </location>
</feature>
<evidence type="ECO:0000256" key="3">
    <source>
        <dbReference type="ARBA" id="ARBA00022452"/>
    </source>
</evidence>
<dbReference type="PROSITE" id="PS01156">
    <property type="entry name" value="TONB_DEPENDENT_REC_2"/>
    <property type="match status" value="1"/>
</dbReference>
<dbReference type="SUPFAM" id="SSF49464">
    <property type="entry name" value="Carboxypeptidase regulatory domain-like"/>
    <property type="match status" value="1"/>
</dbReference>
<evidence type="ECO:0000256" key="7">
    <source>
        <dbReference type="ARBA" id="ARBA00023136"/>
    </source>
</evidence>
<dbReference type="InterPro" id="IPR012910">
    <property type="entry name" value="Plug_dom"/>
</dbReference>
<dbReference type="GeneID" id="93117080"/>
<protein>
    <submittedName>
        <fullName evidence="15">TonB-dependent receptor</fullName>
    </submittedName>
</protein>
<evidence type="ECO:0000256" key="11">
    <source>
        <dbReference type="RuleBase" id="RU003357"/>
    </source>
</evidence>
<proteinExistence type="inferred from homology"/>
<dbReference type="InterPro" id="IPR000531">
    <property type="entry name" value="Beta-barrel_TonB"/>
</dbReference>
<name>A0A7J4XJ78_9BACE</name>
<dbReference type="GO" id="GO:0009279">
    <property type="term" value="C:cell outer membrane"/>
    <property type="evidence" value="ECO:0007669"/>
    <property type="project" value="UniProtKB-SubCell"/>
</dbReference>
<keyword evidence="4 10" id="KW-0812">Transmembrane</keyword>
<keyword evidence="7 10" id="KW-0472">Membrane</keyword>
<feature type="domain" description="TonB-dependent receptor plug" evidence="14">
    <location>
        <begin position="121"/>
        <end position="228"/>
    </location>
</feature>
<comment type="subcellular location">
    <subcellularLocation>
        <location evidence="1 10">Cell outer membrane</location>
        <topology evidence="1 10">Multi-pass membrane protein</topology>
    </subcellularLocation>
</comment>
<gene>
    <name evidence="15" type="ORF">F3F73_10965</name>
</gene>
<dbReference type="SUPFAM" id="SSF56935">
    <property type="entry name" value="Porins"/>
    <property type="match status" value="1"/>
</dbReference>
<dbReference type="RefSeq" id="WP_005932256.1">
    <property type="nucleotide sequence ID" value="NZ_CABKSE010000002.1"/>
</dbReference>
<evidence type="ECO:0000256" key="2">
    <source>
        <dbReference type="ARBA" id="ARBA00022448"/>
    </source>
</evidence>
<evidence type="ECO:0000256" key="8">
    <source>
        <dbReference type="ARBA" id="ARBA00023170"/>
    </source>
</evidence>
<evidence type="ECO:0000256" key="5">
    <source>
        <dbReference type="ARBA" id="ARBA00022729"/>
    </source>
</evidence>
<dbReference type="GO" id="GO:0044718">
    <property type="term" value="P:siderophore transmembrane transport"/>
    <property type="evidence" value="ECO:0007669"/>
    <property type="project" value="TreeGrafter"/>
</dbReference>
<reference evidence="15 16" key="1">
    <citation type="journal article" date="2019" name="Nat. Med.">
        <title>A library of human gut bacterial isolates paired with longitudinal multiomics data enables mechanistic microbiome research.</title>
        <authorList>
            <person name="Poyet M."/>
            <person name="Groussin M."/>
            <person name="Gibbons S.M."/>
            <person name="Avila-Pacheco J."/>
            <person name="Jiang X."/>
            <person name="Kearney S.M."/>
            <person name="Perrotta A.R."/>
            <person name="Berdy B."/>
            <person name="Zhao S."/>
            <person name="Lieberman T.D."/>
            <person name="Swanson P.K."/>
            <person name="Smith M."/>
            <person name="Roesemann S."/>
            <person name="Alexander J.E."/>
            <person name="Rich S.A."/>
            <person name="Livny J."/>
            <person name="Vlamakis H."/>
            <person name="Clish C."/>
            <person name="Bullock K."/>
            <person name="Deik A."/>
            <person name="Scott J."/>
            <person name="Pierce K.A."/>
            <person name="Xavier R.J."/>
            <person name="Alm E.J."/>
        </authorList>
    </citation>
    <scope>NUCLEOTIDE SEQUENCE [LARGE SCALE GENOMIC DNA]</scope>
    <source>
        <strain evidence="15 16">BIOML-A10</strain>
    </source>
</reference>
<dbReference type="PANTHER" id="PTHR30069:SF29">
    <property type="entry name" value="HEMOGLOBIN AND HEMOGLOBIN-HAPTOGLOBIN-BINDING PROTEIN 1-RELATED"/>
    <property type="match status" value="1"/>
</dbReference>
<dbReference type="Gene3D" id="2.170.130.10">
    <property type="entry name" value="TonB-dependent receptor, plug domain"/>
    <property type="match status" value="1"/>
</dbReference>
<dbReference type="Gene3D" id="2.60.40.1120">
    <property type="entry name" value="Carboxypeptidase-like, regulatory domain"/>
    <property type="match status" value="1"/>
</dbReference>
<evidence type="ECO:0000256" key="6">
    <source>
        <dbReference type="ARBA" id="ARBA00023077"/>
    </source>
</evidence>
<dbReference type="AlphaFoldDB" id="A0A7J4XJ78"/>